<feature type="transmembrane region" description="Helical" evidence="8">
    <location>
        <begin position="178"/>
        <end position="201"/>
    </location>
</feature>
<keyword evidence="4" id="KW-0297">G-protein coupled receptor</keyword>
<evidence type="ECO:0000256" key="8">
    <source>
        <dbReference type="SAM" id="Phobius"/>
    </source>
</evidence>
<keyword evidence="6" id="KW-0675">Receptor</keyword>
<feature type="transmembrane region" description="Helical" evidence="8">
    <location>
        <begin position="228"/>
        <end position="252"/>
    </location>
</feature>
<accession>A0A0G2UV97</accession>
<dbReference type="SUPFAM" id="SSF81321">
    <property type="entry name" value="Family A G protein-coupled receptor-like"/>
    <property type="match status" value="1"/>
</dbReference>
<dbReference type="InterPro" id="IPR017452">
    <property type="entry name" value="GPCR_Rhodpsn_7TM"/>
</dbReference>
<evidence type="ECO:0000256" key="4">
    <source>
        <dbReference type="ARBA" id="ARBA00023040"/>
    </source>
</evidence>
<evidence type="ECO:0000313" key="10">
    <source>
        <dbReference type="EMBL" id="AKI33349.1"/>
    </source>
</evidence>
<keyword evidence="3 8" id="KW-1133">Transmembrane helix</keyword>
<sequence length="301" mass="33180">MFGNPAMTGLHQFTMWEHYFTGSIYMVLGCFVFATNGICLVLLTKQSPKPRRKYAILIHVLITGMGVNGGFAAHASSSIAGRWLYGSVGCQIMGFWGFFAGMSHIWMLFAFGMERFVAVCYRDFYNTMPSIYYTVVIGLMYVFGTFWATMPLLGWATYGPEVHGTSCTINYSLSDESYQSFIFFLAAFSFVCPLVSAWYAITKAWSGLSALPDAEKEKDKDILSEEQLTALAGIFILISSISWSGFGYVAVYSAITHAGASLTHLGGHMAPLMSKIGCALFPVLIFMATSRTIPKSDTKKP</sequence>
<feature type="transmembrane region" description="Helical" evidence="8">
    <location>
        <begin position="131"/>
        <end position="158"/>
    </location>
</feature>
<keyword evidence="7" id="KW-0807">Transducer</keyword>
<feature type="transmembrane region" description="Helical" evidence="8">
    <location>
        <begin position="55"/>
        <end position="73"/>
    </location>
</feature>
<name>A0A0G2UV97_DORPE</name>
<dbReference type="PANTHER" id="PTHR24240">
    <property type="entry name" value="OPSIN"/>
    <property type="match status" value="1"/>
</dbReference>
<evidence type="ECO:0000256" key="2">
    <source>
        <dbReference type="ARBA" id="ARBA00022692"/>
    </source>
</evidence>
<dbReference type="InterPro" id="IPR050125">
    <property type="entry name" value="GPCR_opsins"/>
</dbReference>
<feature type="transmembrane region" description="Helical" evidence="8">
    <location>
        <begin position="93"/>
        <end position="111"/>
    </location>
</feature>
<evidence type="ECO:0000259" key="9">
    <source>
        <dbReference type="PROSITE" id="PS50262"/>
    </source>
</evidence>
<proteinExistence type="evidence at transcript level"/>
<evidence type="ECO:0000256" key="6">
    <source>
        <dbReference type="ARBA" id="ARBA00023170"/>
    </source>
</evidence>
<feature type="transmembrane region" description="Helical" evidence="8">
    <location>
        <begin position="272"/>
        <end position="290"/>
    </location>
</feature>
<evidence type="ECO:0000256" key="5">
    <source>
        <dbReference type="ARBA" id="ARBA00023136"/>
    </source>
</evidence>
<dbReference type="EMBL" id="KR107043">
    <property type="protein sequence ID" value="AKI33349.1"/>
    <property type="molecule type" value="mRNA"/>
</dbReference>
<keyword evidence="5 8" id="KW-0472">Membrane</keyword>
<evidence type="ECO:0000256" key="3">
    <source>
        <dbReference type="ARBA" id="ARBA00022989"/>
    </source>
</evidence>
<dbReference type="GO" id="GO:0004930">
    <property type="term" value="F:G protein-coupled receptor activity"/>
    <property type="evidence" value="ECO:0007669"/>
    <property type="project" value="UniProtKB-KW"/>
</dbReference>
<feature type="domain" description="G-protein coupled receptors family 1 profile" evidence="9">
    <location>
        <begin position="35"/>
        <end position="285"/>
    </location>
</feature>
<dbReference type="Gene3D" id="1.20.1070.10">
    <property type="entry name" value="Rhodopsin 7-helix transmembrane proteins"/>
    <property type="match status" value="1"/>
</dbReference>
<dbReference type="AlphaFoldDB" id="A0A0G2UV97"/>
<evidence type="ECO:0000256" key="1">
    <source>
        <dbReference type="ARBA" id="ARBA00004141"/>
    </source>
</evidence>
<reference evidence="10" key="1">
    <citation type="submission" date="2015-04" db="EMBL/GenBank/DDBJ databases">
        <title>Visual phototransduction components in cephalopod chromatophores suggest dermal photoreception.</title>
        <authorList>
            <person name="Kingston A.C.N."/>
            <person name="Kuzirian A.M."/>
            <person name="Hanlon R.T."/>
            <person name="Cronin T.W."/>
        </authorList>
    </citation>
    <scope>NUCLEOTIDE SEQUENCE</scope>
    <source>
        <strain evidence="10">DpRet</strain>
        <tissue evidence="10">Retina</tissue>
    </source>
</reference>
<comment type="subcellular location">
    <subcellularLocation>
        <location evidence="1">Membrane</location>
        <topology evidence="1">Multi-pass membrane protein</topology>
    </subcellularLocation>
</comment>
<dbReference type="Pfam" id="PF00001">
    <property type="entry name" value="7tm_1"/>
    <property type="match status" value="1"/>
</dbReference>
<dbReference type="InterPro" id="IPR000276">
    <property type="entry name" value="GPCR_Rhodpsn"/>
</dbReference>
<dbReference type="GO" id="GO:0016020">
    <property type="term" value="C:membrane"/>
    <property type="evidence" value="ECO:0007669"/>
    <property type="project" value="UniProtKB-SubCell"/>
</dbReference>
<protein>
    <submittedName>
        <fullName evidence="10">Retinochrome</fullName>
    </submittedName>
</protein>
<evidence type="ECO:0000256" key="7">
    <source>
        <dbReference type="ARBA" id="ARBA00023224"/>
    </source>
</evidence>
<dbReference type="PROSITE" id="PS50262">
    <property type="entry name" value="G_PROTEIN_RECEP_F1_2"/>
    <property type="match status" value="1"/>
</dbReference>
<organism evidence="10">
    <name type="scientific">Doryteuthis pealeii</name>
    <name type="common">Longfin inshore squid</name>
    <name type="synonym">Loligo pealeii</name>
    <dbReference type="NCBI Taxonomy" id="1051067"/>
    <lineage>
        <taxon>Eukaryota</taxon>
        <taxon>Metazoa</taxon>
        <taxon>Spiralia</taxon>
        <taxon>Lophotrochozoa</taxon>
        <taxon>Mollusca</taxon>
        <taxon>Cephalopoda</taxon>
        <taxon>Coleoidea</taxon>
        <taxon>Decapodiformes</taxon>
        <taxon>Myopsida</taxon>
        <taxon>Loliginidae</taxon>
        <taxon>Doryteuthis</taxon>
    </lineage>
</organism>
<feature type="transmembrane region" description="Helical" evidence="8">
    <location>
        <begin position="20"/>
        <end position="43"/>
    </location>
</feature>
<keyword evidence="2 8" id="KW-0812">Transmembrane</keyword>